<dbReference type="PROSITE" id="PS51471">
    <property type="entry name" value="FE2OG_OXY"/>
    <property type="match status" value="1"/>
</dbReference>
<dbReference type="EMBL" id="CAXAMN010017224">
    <property type="protein sequence ID" value="CAK9050000.1"/>
    <property type="molecule type" value="Genomic_DNA"/>
</dbReference>
<dbReference type="InterPro" id="IPR044862">
    <property type="entry name" value="Pro_4_hyd_alph_FE2OG_OXY"/>
</dbReference>
<dbReference type="Pfam" id="PF13640">
    <property type="entry name" value="2OG-FeII_Oxy_3"/>
    <property type="match status" value="1"/>
</dbReference>
<proteinExistence type="predicted"/>
<evidence type="ECO:0000256" key="3">
    <source>
        <dbReference type="ARBA" id="ARBA00022964"/>
    </source>
</evidence>
<gene>
    <name evidence="8" type="ORF">CCMP2556_LOCUS25522</name>
</gene>
<feature type="signal peptide" evidence="6">
    <location>
        <begin position="1"/>
        <end position="17"/>
    </location>
</feature>
<keyword evidence="3" id="KW-0223">Dioxygenase</keyword>
<dbReference type="PANTHER" id="PTHR10869">
    <property type="entry name" value="PROLYL 4-HYDROXYLASE ALPHA SUBUNIT"/>
    <property type="match status" value="1"/>
</dbReference>
<evidence type="ECO:0000313" key="9">
    <source>
        <dbReference type="Proteomes" id="UP001642484"/>
    </source>
</evidence>
<accession>A0ABP0MIN5</accession>
<feature type="domain" description="Fe2OG dioxygenase" evidence="7">
    <location>
        <begin position="123"/>
        <end position="252"/>
    </location>
</feature>
<dbReference type="PANTHER" id="PTHR10869:SF246">
    <property type="entry name" value="TRANSMEMBRANE PROLYL 4-HYDROXYLASE"/>
    <property type="match status" value="1"/>
</dbReference>
<dbReference type="InterPro" id="IPR006620">
    <property type="entry name" value="Pro_4_hyd_alph"/>
</dbReference>
<feature type="chain" id="PRO_5045829291" description="Fe2OG dioxygenase domain-containing protein" evidence="6">
    <location>
        <begin position="18"/>
        <end position="257"/>
    </location>
</feature>
<comment type="cofactor">
    <cofactor evidence="1">
        <name>L-ascorbate</name>
        <dbReference type="ChEBI" id="CHEBI:38290"/>
    </cofactor>
</comment>
<comment type="caution">
    <text evidence="8">The sequence shown here is derived from an EMBL/GenBank/DDBJ whole genome shotgun (WGS) entry which is preliminary data.</text>
</comment>
<dbReference type="Proteomes" id="UP001642484">
    <property type="component" value="Unassembled WGS sequence"/>
</dbReference>
<protein>
    <recommendedName>
        <fullName evidence="7">Fe2OG dioxygenase domain-containing protein</fullName>
    </recommendedName>
</protein>
<evidence type="ECO:0000313" key="8">
    <source>
        <dbReference type="EMBL" id="CAK9050000.1"/>
    </source>
</evidence>
<evidence type="ECO:0000256" key="5">
    <source>
        <dbReference type="ARBA" id="ARBA00023004"/>
    </source>
</evidence>
<keyword evidence="2" id="KW-0479">Metal-binding</keyword>
<keyword evidence="6" id="KW-0732">Signal</keyword>
<evidence type="ECO:0000256" key="4">
    <source>
        <dbReference type="ARBA" id="ARBA00023002"/>
    </source>
</evidence>
<evidence type="ECO:0000256" key="1">
    <source>
        <dbReference type="ARBA" id="ARBA00001961"/>
    </source>
</evidence>
<evidence type="ECO:0000256" key="6">
    <source>
        <dbReference type="SAM" id="SignalP"/>
    </source>
</evidence>
<keyword evidence="9" id="KW-1185">Reference proteome</keyword>
<dbReference type="InterPro" id="IPR005123">
    <property type="entry name" value="Oxoglu/Fe-dep_dioxygenase_dom"/>
</dbReference>
<keyword evidence="4" id="KW-0560">Oxidoreductase</keyword>
<evidence type="ECO:0000256" key="2">
    <source>
        <dbReference type="ARBA" id="ARBA00022723"/>
    </source>
</evidence>
<dbReference type="InterPro" id="IPR045054">
    <property type="entry name" value="P4HA-like"/>
</dbReference>
<keyword evidence="5" id="KW-0408">Iron</keyword>
<name>A0ABP0MIN5_9DINO</name>
<organism evidence="8 9">
    <name type="scientific">Durusdinium trenchii</name>
    <dbReference type="NCBI Taxonomy" id="1381693"/>
    <lineage>
        <taxon>Eukaryota</taxon>
        <taxon>Sar</taxon>
        <taxon>Alveolata</taxon>
        <taxon>Dinophyceae</taxon>
        <taxon>Suessiales</taxon>
        <taxon>Symbiodiniaceae</taxon>
        <taxon>Durusdinium</taxon>
    </lineage>
</organism>
<evidence type="ECO:0000259" key="7">
    <source>
        <dbReference type="PROSITE" id="PS51471"/>
    </source>
</evidence>
<dbReference type="SMART" id="SM00702">
    <property type="entry name" value="P4Hc"/>
    <property type="match status" value="1"/>
</dbReference>
<reference evidence="8 9" key="1">
    <citation type="submission" date="2024-02" db="EMBL/GenBank/DDBJ databases">
        <authorList>
            <person name="Chen Y."/>
            <person name="Shah S."/>
            <person name="Dougan E. K."/>
            <person name="Thang M."/>
            <person name="Chan C."/>
        </authorList>
    </citation>
    <scope>NUCLEOTIDE SEQUENCE [LARGE SCALE GENOMIC DNA]</scope>
</reference>
<sequence length="257" mass="29401">MLLWCLIGLSHVHLVLSAAIPLSASTGQGEVGWRRVSESPLVLVHEKFFSKEECEELMQIALESGRMQEALVYSGHRKDAFQRDDQVRSNSHMYVEREDELKSSLLQRVIARMHHAAKIPERLGEKLQIARYQEGERYEMHHDSGPEVGRARPATLLVYLNDVEKGGETVFPLTREVLLQCRPIHHQGDQVRYGVDHCCHVQPPELLTIQARQGRAVLFFNHLDGKKDARAVHASCPVLAGQKWVAQRWFQFEKTDL</sequence>
<dbReference type="Gene3D" id="2.60.120.620">
    <property type="entry name" value="q2cbj1_9rhob like domain"/>
    <property type="match status" value="1"/>
</dbReference>